<evidence type="ECO:0000256" key="2">
    <source>
        <dbReference type="ARBA" id="ARBA00005462"/>
    </source>
</evidence>
<dbReference type="PANTHER" id="PTHR10372">
    <property type="entry name" value="PLAKOPHILLIN-RELATED"/>
    <property type="match status" value="1"/>
</dbReference>
<keyword evidence="4" id="KW-0130">Cell adhesion</keyword>
<comment type="caution">
    <text evidence="8">The sequence shown here is derived from an EMBL/GenBank/DDBJ whole genome shotgun (WGS) entry which is preliminary data.</text>
</comment>
<dbReference type="SUPFAM" id="SSF48371">
    <property type="entry name" value="ARM repeat"/>
    <property type="match status" value="1"/>
</dbReference>
<evidence type="ECO:0000256" key="3">
    <source>
        <dbReference type="ARBA" id="ARBA00022737"/>
    </source>
</evidence>
<evidence type="ECO:0000256" key="5">
    <source>
        <dbReference type="ARBA" id="ARBA00022949"/>
    </source>
</evidence>
<feature type="signal peptide" evidence="7">
    <location>
        <begin position="1"/>
        <end position="23"/>
    </location>
</feature>
<dbReference type="GO" id="GO:0070161">
    <property type="term" value="C:anchoring junction"/>
    <property type="evidence" value="ECO:0007669"/>
    <property type="project" value="UniProtKB-SubCell"/>
</dbReference>
<dbReference type="AlphaFoldDB" id="A0ABD2PYF9"/>
<evidence type="ECO:0000313" key="9">
    <source>
        <dbReference type="Proteomes" id="UP001626550"/>
    </source>
</evidence>
<dbReference type="Gene3D" id="1.25.10.10">
    <property type="entry name" value="Leucine-rich Repeat Variant"/>
    <property type="match status" value="1"/>
</dbReference>
<evidence type="ECO:0000256" key="4">
    <source>
        <dbReference type="ARBA" id="ARBA00022889"/>
    </source>
</evidence>
<keyword evidence="9" id="KW-1185">Reference proteome</keyword>
<keyword evidence="5" id="KW-0965">Cell junction</keyword>
<evidence type="ECO:0000256" key="1">
    <source>
        <dbReference type="ARBA" id="ARBA00004282"/>
    </source>
</evidence>
<dbReference type="EMBL" id="JBJKFK010001847">
    <property type="protein sequence ID" value="KAL3312123.1"/>
    <property type="molecule type" value="Genomic_DNA"/>
</dbReference>
<comment type="subcellular location">
    <subcellularLocation>
        <location evidence="1">Cell junction</location>
    </subcellularLocation>
</comment>
<proteinExistence type="inferred from homology"/>
<keyword evidence="3" id="KW-0677">Repeat</keyword>
<dbReference type="InterPro" id="IPR011989">
    <property type="entry name" value="ARM-like"/>
</dbReference>
<evidence type="ECO:0000313" key="8">
    <source>
        <dbReference type="EMBL" id="KAL3312123.1"/>
    </source>
</evidence>
<dbReference type="PROSITE" id="PS50176">
    <property type="entry name" value="ARM_REPEAT"/>
    <property type="match status" value="1"/>
</dbReference>
<dbReference type="InterPro" id="IPR028435">
    <property type="entry name" value="Plakophilin/d_Catenin"/>
</dbReference>
<dbReference type="GO" id="GO:0007155">
    <property type="term" value="P:cell adhesion"/>
    <property type="evidence" value="ECO:0007669"/>
    <property type="project" value="UniProtKB-KW"/>
</dbReference>
<dbReference type="PANTHER" id="PTHR10372:SF27">
    <property type="entry name" value="ADHERENS JUNCTION PROTEIN P120"/>
    <property type="match status" value="1"/>
</dbReference>
<evidence type="ECO:0000256" key="7">
    <source>
        <dbReference type="SAM" id="SignalP"/>
    </source>
</evidence>
<dbReference type="InterPro" id="IPR000225">
    <property type="entry name" value="Armadillo"/>
</dbReference>
<comment type="similarity">
    <text evidence="2">Belongs to the beta-catenin family.</text>
</comment>
<dbReference type="Proteomes" id="UP001626550">
    <property type="component" value="Unassembled WGS sequence"/>
</dbReference>
<gene>
    <name evidence="8" type="ORF">Ciccas_009292</name>
</gene>
<sequence length="205" mass="22467">MQLRNCSALLPSLLSLLRAACDSGKIGYKAVELCVCSVRNLCYSLQEVSDPAYEVRQHQQQQHSIKPVLKIFGHAKSAKHKPDAVSVPDLSRDSTVALLWQPATITSILKLLRNSSNPVTLEAAAGTIQNLTAGDWTPSRLVRAEVRKQNGLQLLITLLKASLEKISCAAASALRNLTLEEETRQALGQHSLAFLLMIELLSKKF</sequence>
<evidence type="ECO:0000256" key="6">
    <source>
        <dbReference type="PROSITE-ProRule" id="PRU00259"/>
    </source>
</evidence>
<accession>A0ABD2PYF9</accession>
<dbReference type="InterPro" id="IPR016024">
    <property type="entry name" value="ARM-type_fold"/>
</dbReference>
<feature type="chain" id="PRO_5044815672" evidence="7">
    <location>
        <begin position="24"/>
        <end position="205"/>
    </location>
</feature>
<reference evidence="8 9" key="1">
    <citation type="submission" date="2024-11" db="EMBL/GenBank/DDBJ databases">
        <title>Adaptive evolution of stress response genes in parasites aligns with host niche diversity.</title>
        <authorList>
            <person name="Hahn C."/>
            <person name="Resl P."/>
        </authorList>
    </citation>
    <scope>NUCLEOTIDE SEQUENCE [LARGE SCALE GENOMIC DNA]</scope>
    <source>
        <strain evidence="8">EGGRZ-B1_66</strain>
        <tissue evidence="8">Body</tissue>
    </source>
</reference>
<organism evidence="8 9">
    <name type="scientific">Cichlidogyrus casuarinus</name>
    <dbReference type="NCBI Taxonomy" id="1844966"/>
    <lineage>
        <taxon>Eukaryota</taxon>
        <taxon>Metazoa</taxon>
        <taxon>Spiralia</taxon>
        <taxon>Lophotrochozoa</taxon>
        <taxon>Platyhelminthes</taxon>
        <taxon>Monogenea</taxon>
        <taxon>Monopisthocotylea</taxon>
        <taxon>Dactylogyridea</taxon>
        <taxon>Ancyrocephalidae</taxon>
        <taxon>Cichlidogyrus</taxon>
    </lineage>
</organism>
<dbReference type="SMART" id="SM00185">
    <property type="entry name" value="ARM"/>
    <property type="match status" value="2"/>
</dbReference>
<dbReference type="Pfam" id="PF00514">
    <property type="entry name" value="Arm"/>
    <property type="match status" value="1"/>
</dbReference>
<name>A0ABD2PYF9_9PLAT</name>
<protein>
    <submittedName>
        <fullName evidence="8">Uncharacterized protein</fullName>
    </submittedName>
</protein>
<feature type="repeat" description="ARM" evidence="6">
    <location>
        <begin position="150"/>
        <end position="187"/>
    </location>
</feature>
<keyword evidence="7" id="KW-0732">Signal</keyword>